<dbReference type="EMBL" id="GECZ01002012">
    <property type="protein sequence ID" value="JAS67757.1"/>
    <property type="molecule type" value="Transcribed_RNA"/>
</dbReference>
<organism evidence="2">
    <name type="scientific">Cuerna arida</name>
    <dbReference type="NCBI Taxonomy" id="1464854"/>
    <lineage>
        <taxon>Eukaryota</taxon>
        <taxon>Metazoa</taxon>
        <taxon>Ecdysozoa</taxon>
        <taxon>Arthropoda</taxon>
        <taxon>Hexapoda</taxon>
        <taxon>Insecta</taxon>
        <taxon>Pterygota</taxon>
        <taxon>Neoptera</taxon>
        <taxon>Paraneoptera</taxon>
        <taxon>Hemiptera</taxon>
        <taxon>Auchenorrhyncha</taxon>
        <taxon>Membracoidea</taxon>
        <taxon>Cicadellidae</taxon>
        <taxon>Cicadellinae</taxon>
        <taxon>Proconiini</taxon>
        <taxon>Cuerna</taxon>
    </lineage>
</organism>
<evidence type="ECO:0000313" key="2">
    <source>
        <dbReference type="EMBL" id="JAS67757.1"/>
    </source>
</evidence>
<feature type="domain" description="DUF4817" evidence="1">
    <location>
        <begin position="17"/>
        <end position="71"/>
    </location>
</feature>
<feature type="non-terminal residue" evidence="2">
    <location>
        <position position="99"/>
    </location>
</feature>
<evidence type="ECO:0000259" key="1">
    <source>
        <dbReference type="Pfam" id="PF16087"/>
    </source>
</evidence>
<dbReference type="InterPro" id="IPR032135">
    <property type="entry name" value="DUF4817"/>
</dbReference>
<gene>
    <name evidence="2" type="ORF">g.6136</name>
</gene>
<reference evidence="2" key="1">
    <citation type="submission" date="2015-11" db="EMBL/GenBank/DDBJ databases">
        <title>De novo transcriptome assembly of four potential Pierce s Disease insect vectors from Arizona vineyards.</title>
        <authorList>
            <person name="Tassone E.E."/>
        </authorList>
    </citation>
    <scope>NUCLEOTIDE SEQUENCE</scope>
</reference>
<proteinExistence type="predicted"/>
<name>A0A1B6GZB7_9HEMI</name>
<sequence length="99" mass="11252">MTPSSNDHLVEMEQWSGAERAVAMRAYYKNGDSVTAAQRVFRRHYDIPLRGRVPSSHAISSWVWNFEETGSALRKKPPGRVVTVRTPENVDAVRVVVER</sequence>
<protein>
    <recommendedName>
        <fullName evidence="1">DUF4817 domain-containing protein</fullName>
    </recommendedName>
</protein>
<accession>A0A1B6GZB7</accession>
<dbReference type="AlphaFoldDB" id="A0A1B6GZB7"/>
<dbReference type="Pfam" id="PF16087">
    <property type="entry name" value="DUF4817"/>
    <property type="match status" value="1"/>
</dbReference>